<dbReference type="Proteomes" id="UP000789405">
    <property type="component" value="Unassembled WGS sequence"/>
</dbReference>
<evidence type="ECO:0000313" key="1">
    <source>
        <dbReference type="EMBL" id="CAG8759134.1"/>
    </source>
</evidence>
<sequence>MSLNTKGPCAQCGKMYSKSRASSHLLQCIAETFTPSESTTEGYLICVSSRDFPSWYWMYITVPKNFTLRMLDDLLRDTWLECCGHLSAFYIGNLDYSSHPISGDGSQSMNKKMGQVLSPGLKFEYTYDMGSSTDLKLDVIATLPACPYDGITLMMRNNSPAFTCEICNKPAETICTLCSEKTCTKCNEKHSCVVNENDTYMLANLVNSPRTGKKILAQNIQH</sequence>
<comment type="caution">
    <text evidence="1">The sequence shown here is derived from an EMBL/GenBank/DDBJ whole genome shotgun (WGS) entry which is preliminary data.</text>
</comment>
<name>A0A9N9NSA2_9GLOM</name>
<reference evidence="1" key="1">
    <citation type="submission" date="2021-06" db="EMBL/GenBank/DDBJ databases">
        <authorList>
            <person name="Kallberg Y."/>
            <person name="Tangrot J."/>
            <person name="Rosling A."/>
        </authorList>
    </citation>
    <scope>NUCLEOTIDE SEQUENCE</scope>
    <source>
        <strain evidence="1">MA453B</strain>
    </source>
</reference>
<dbReference type="AlphaFoldDB" id="A0A9N9NSA2"/>
<accession>A0A9N9NSA2</accession>
<gene>
    <name evidence="1" type="ORF">DERYTH_LOCUS17646</name>
</gene>
<dbReference type="OrthoDB" id="2319262at2759"/>
<organism evidence="1 2">
    <name type="scientific">Dentiscutata erythropus</name>
    <dbReference type="NCBI Taxonomy" id="1348616"/>
    <lineage>
        <taxon>Eukaryota</taxon>
        <taxon>Fungi</taxon>
        <taxon>Fungi incertae sedis</taxon>
        <taxon>Mucoromycota</taxon>
        <taxon>Glomeromycotina</taxon>
        <taxon>Glomeromycetes</taxon>
        <taxon>Diversisporales</taxon>
        <taxon>Gigasporaceae</taxon>
        <taxon>Dentiscutata</taxon>
    </lineage>
</organism>
<dbReference type="SUPFAM" id="SSF159941">
    <property type="entry name" value="MM3350-like"/>
    <property type="match status" value="1"/>
</dbReference>
<proteinExistence type="predicted"/>
<protein>
    <submittedName>
        <fullName evidence="1">17916_t:CDS:1</fullName>
    </submittedName>
</protein>
<keyword evidence="2" id="KW-1185">Reference proteome</keyword>
<evidence type="ECO:0000313" key="2">
    <source>
        <dbReference type="Proteomes" id="UP000789405"/>
    </source>
</evidence>
<dbReference type="Gene3D" id="3.10.290.30">
    <property type="entry name" value="MM3350-like"/>
    <property type="match status" value="1"/>
</dbReference>
<dbReference type="EMBL" id="CAJVPY010016854">
    <property type="protein sequence ID" value="CAG8759134.1"/>
    <property type="molecule type" value="Genomic_DNA"/>
</dbReference>
<dbReference type="InterPro" id="IPR024047">
    <property type="entry name" value="MM3350-like_sf"/>
</dbReference>